<comment type="caution">
    <text evidence="1">The sequence shown here is derived from an EMBL/GenBank/DDBJ whole genome shotgun (WGS) entry which is preliminary data.</text>
</comment>
<keyword evidence="2" id="KW-1185">Reference proteome</keyword>
<organism evidence="1 2">
    <name type="scientific">Streptomyces caledonius</name>
    <dbReference type="NCBI Taxonomy" id="3134107"/>
    <lineage>
        <taxon>Bacteria</taxon>
        <taxon>Bacillati</taxon>
        <taxon>Actinomycetota</taxon>
        <taxon>Actinomycetes</taxon>
        <taxon>Kitasatosporales</taxon>
        <taxon>Streptomycetaceae</taxon>
        <taxon>Streptomyces</taxon>
    </lineage>
</organism>
<evidence type="ECO:0000313" key="1">
    <source>
        <dbReference type="EMBL" id="MEJ8641258.1"/>
    </source>
</evidence>
<gene>
    <name evidence="1" type="ORF">WKI68_06765</name>
</gene>
<evidence type="ECO:0000313" key="2">
    <source>
        <dbReference type="Proteomes" id="UP001382904"/>
    </source>
</evidence>
<protein>
    <submittedName>
        <fullName evidence="1">Uncharacterized protein</fullName>
    </submittedName>
</protein>
<dbReference type="EMBL" id="JBBKAM010000002">
    <property type="protein sequence ID" value="MEJ8641258.1"/>
    <property type="molecule type" value="Genomic_DNA"/>
</dbReference>
<name>A0ABU8U223_9ACTN</name>
<dbReference type="Proteomes" id="UP001382904">
    <property type="component" value="Unassembled WGS sequence"/>
</dbReference>
<accession>A0ABU8U223</accession>
<reference evidence="1 2" key="1">
    <citation type="submission" date="2024-03" db="EMBL/GenBank/DDBJ databases">
        <title>Novel Streptomyces species of biotechnological and ecological value are a feature of Machair soil.</title>
        <authorList>
            <person name="Prole J.R."/>
            <person name="Goodfellow M."/>
            <person name="Allenby N."/>
            <person name="Ward A.C."/>
        </authorList>
    </citation>
    <scope>NUCLEOTIDE SEQUENCE [LARGE SCALE GENOMIC DNA]</scope>
    <source>
        <strain evidence="1 2">MS1.HAVA.3</strain>
    </source>
</reference>
<sequence>MPRVRGHRPLGVLRRLLAGVLPHLPDRRKPLADRRLSRLLK</sequence>
<proteinExistence type="predicted"/>